<keyword evidence="2" id="KW-0472">Membrane</keyword>
<reference evidence="3 4" key="1">
    <citation type="submission" date="2020-08" db="EMBL/GenBank/DDBJ databases">
        <title>Sequencing the genomes of 1000 actinobacteria strains.</title>
        <authorList>
            <person name="Klenk H.-P."/>
        </authorList>
    </citation>
    <scope>NUCLEOTIDE SEQUENCE [LARGE SCALE GENOMIC DNA]</scope>
    <source>
        <strain evidence="3 4">DSM 45582</strain>
    </source>
</reference>
<evidence type="ECO:0000313" key="4">
    <source>
        <dbReference type="Proteomes" id="UP000580474"/>
    </source>
</evidence>
<comment type="caution">
    <text evidence="3">The sequence shown here is derived from an EMBL/GenBank/DDBJ whole genome shotgun (WGS) entry which is preliminary data.</text>
</comment>
<dbReference type="RefSeq" id="WP_184477016.1">
    <property type="nucleotide sequence ID" value="NZ_JACHIV010000001.1"/>
</dbReference>
<keyword evidence="2" id="KW-0812">Transmembrane</keyword>
<dbReference type="InterPro" id="IPR015943">
    <property type="entry name" value="WD40/YVTN_repeat-like_dom_sf"/>
</dbReference>
<accession>A0A840N9F2</accession>
<dbReference type="InterPro" id="IPR011047">
    <property type="entry name" value="Quinoprotein_ADH-like_sf"/>
</dbReference>
<protein>
    <submittedName>
        <fullName evidence="3">Uncharacterized protein</fullName>
    </submittedName>
</protein>
<evidence type="ECO:0000256" key="2">
    <source>
        <dbReference type="SAM" id="Phobius"/>
    </source>
</evidence>
<dbReference type="EMBL" id="JACHIV010000001">
    <property type="protein sequence ID" value="MBB5067471.1"/>
    <property type="molecule type" value="Genomic_DNA"/>
</dbReference>
<dbReference type="SUPFAM" id="SSF50998">
    <property type="entry name" value="Quinoprotein alcohol dehydrogenase-like"/>
    <property type="match status" value="1"/>
</dbReference>
<keyword evidence="4" id="KW-1185">Reference proteome</keyword>
<gene>
    <name evidence="3" type="ORF">BJ969_000559</name>
</gene>
<proteinExistence type="predicted"/>
<name>A0A840N9F2_9PSEU</name>
<dbReference type="Proteomes" id="UP000580474">
    <property type="component" value="Unassembled WGS sequence"/>
</dbReference>
<organism evidence="3 4">
    <name type="scientific">Saccharopolyspora gloriosae</name>
    <dbReference type="NCBI Taxonomy" id="455344"/>
    <lineage>
        <taxon>Bacteria</taxon>
        <taxon>Bacillati</taxon>
        <taxon>Actinomycetota</taxon>
        <taxon>Actinomycetes</taxon>
        <taxon>Pseudonocardiales</taxon>
        <taxon>Pseudonocardiaceae</taxon>
        <taxon>Saccharopolyspora</taxon>
    </lineage>
</organism>
<feature type="transmembrane region" description="Helical" evidence="2">
    <location>
        <begin position="12"/>
        <end position="31"/>
    </location>
</feature>
<dbReference type="AlphaFoldDB" id="A0A840N9F2"/>
<feature type="region of interest" description="Disordered" evidence="1">
    <location>
        <begin position="41"/>
        <end position="69"/>
    </location>
</feature>
<dbReference type="Gene3D" id="2.130.10.10">
    <property type="entry name" value="YVTN repeat-like/Quinoprotein amine dehydrogenase"/>
    <property type="match status" value="1"/>
</dbReference>
<evidence type="ECO:0000256" key="1">
    <source>
        <dbReference type="SAM" id="MobiDB-lite"/>
    </source>
</evidence>
<sequence length="478" mass="50891">MVRPERRTRSDFVAVALILVAVVSAAAVIWWRSDARATLSEPASEQPPVASAPAGAPTSVHELWRAPSPATPVPVVADSTVVTGDGGTVLGHDPETGREHWRYSRDLPLCTVGGEWDRAVAVYRKAANCSEISSLRGGTGVRGPARNSDTQFGTRLLSDGKYLTATGDRVLESWRSDLVRTQQYGIMPALKNAGNNLRRPDCTYNSTAVGSERVAVIEDCPSDPTKRLSVLKTKPEDDEEPEEVTTAVLNGSEATAVAVSTKQTVVYLRDRGSLVVYANATGGVEAEYPLPAEGTRVPDAGVEAVAPDRVWTVNLRPVPEPEQQRAARSIAAALHRFDPTITEQSVRHGLATAGPDRPFRVAVLDDEQYQQVKDKVGDIAGATFGGLLYWHNGATTVALDAATFAPRWTVPGALGPGTLFGGELLVPVPEGIAVVDRFTGARQRVIPVDRQGYDGPISMDSAGPALLEQRGATLVALG</sequence>
<evidence type="ECO:0000313" key="3">
    <source>
        <dbReference type="EMBL" id="MBB5067471.1"/>
    </source>
</evidence>
<keyword evidence="2" id="KW-1133">Transmembrane helix</keyword>